<dbReference type="CDD" id="cd00087">
    <property type="entry name" value="FReD"/>
    <property type="match status" value="1"/>
</dbReference>
<dbReference type="InterPro" id="IPR050373">
    <property type="entry name" value="Fibrinogen_C-term_domain"/>
</dbReference>
<dbReference type="InterPro" id="IPR036056">
    <property type="entry name" value="Fibrinogen-like_C"/>
</dbReference>
<dbReference type="InterPro" id="IPR014716">
    <property type="entry name" value="Fibrinogen_a/b/g_C_1"/>
</dbReference>
<keyword evidence="1" id="KW-0245">EGF-like domain</keyword>
<dbReference type="AlphaFoldDB" id="A0A2G8JT79"/>
<sequence length="450" mass="51014">VIQRRDSGAVNFNRSWSQYEDGFGFLSTEFWLGNEKLSHLTNQADYQLRVDIELSNGASFYTTYKYFRITDAWGQYQFIHIGEVESNAGTLISACPTNMLYGPCSCQATCEDPNGQSGCNSDCLGSEGCICPAGFVMQGSECINASECECFVAEANLVIPSGETSVNGDCTQRCSCMNNRLICEDYTCSTDAVCDVRNETRQCYCNEGYDGDGETCESLYTDCQAVKDAVHGDGVYTIMPTRWPESPFNVHCKMHGDEGWTVFQRRTDDDTSFHQNWTAYKDGFGNSRNLWLGNEKLYYLTNQNPTKLRVDITTLDGTSLYSEFTEFQIESEDTKYKMNKLGSRTSPSGYAGYYLSYNKGKPFSTYDQDNDACDTFNCAEKHRSGWWHSSAWCSTCYSYSYCYYFQYSSSCKSYCTYENLNGVYNGGNGEMIISYPNYYCNVQFVEMKIR</sequence>
<feature type="domain" description="Fibrinogen C-terminal" evidence="3">
    <location>
        <begin position="1"/>
        <end position="89"/>
    </location>
</feature>
<dbReference type="EMBL" id="MRZV01001295">
    <property type="protein sequence ID" value="PIK38962.1"/>
    <property type="molecule type" value="Genomic_DNA"/>
</dbReference>
<protein>
    <submittedName>
        <fullName evidence="4">Ficolin-2</fullName>
    </submittedName>
</protein>
<dbReference type="SMART" id="SM00181">
    <property type="entry name" value="EGF"/>
    <property type="match status" value="2"/>
</dbReference>
<dbReference type="Gene3D" id="2.10.25.10">
    <property type="entry name" value="Laminin"/>
    <property type="match status" value="1"/>
</dbReference>
<evidence type="ECO:0000259" key="2">
    <source>
        <dbReference type="PROSITE" id="PS50026"/>
    </source>
</evidence>
<dbReference type="SUPFAM" id="SSF56496">
    <property type="entry name" value="Fibrinogen C-terminal domain-like"/>
    <property type="match status" value="2"/>
</dbReference>
<dbReference type="Proteomes" id="UP000230750">
    <property type="component" value="Unassembled WGS sequence"/>
</dbReference>
<comment type="caution">
    <text evidence="1">Lacks conserved residue(s) required for the propagation of feature annotation.</text>
</comment>
<dbReference type="PANTHER" id="PTHR19143">
    <property type="entry name" value="FIBRINOGEN/TENASCIN/ANGIOPOEITIN"/>
    <property type="match status" value="1"/>
</dbReference>
<dbReference type="InterPro" id="IPR025615">
    <property type="entry name" value="TILa_dom"/>
</dbReference>
<gene>
    <name evidence="4" type="ORF">BSL78_24191</name>
</gene>
<evidence type="ECO:0000256" key="1">
    <source>
        <dbReference type="PROSITE-ProRule" id="PRU00076"/>
    </source>
</evidence>
<organism evidence="4 5">
    <name type="scientific">Stichopus japonicus</name>
    <name type="common">Sea cucumber</name>
    <dbReference type="NCBI Taxonomy" id="307972"/>
    <lineage>
        <taxon>Eukaryota</taxon>
        <taxon>Metazoa</taxon>
        <taxon>Echinodermata</taxon>
        <taxon>Eleutherozoa</taxon>
        <taxon>Echinozoa</taxon>
        <taxon>Holothuroidea</taxon>
        <taxon>Aspidochirotacea</taxon>
        <taxon>Aspidochirotida</taxon>
        <taxon>Stichopodidae</taxon>
        <taxon>Apostichopus</taxon>
    </lineage>
</organism>
<dbReference type="InterPro" id="IPR000742">
    <property type="entry name" value="EGF"/>
</dbReference>
<dbReference type="InterPro" id="IPR036084">
    <property type="entry name" value="Ser_inhib-like_sf"/>
</dbReference>
<feature type="non-terminal residue" evidence="4">
    <location>
        <position position="1"/>
    </location>
</feature>
<dbReference type="InterPro" id="IPR002181">
    <property type="entry name" value="Fibrinogen_a/b/g_C_dom"/>
</dbReference>
<evidence type="ECO:0000259" key="3">
    <source>
        <dbReference type="PROSITE" id="PS51406"/>
    </source>
</evidence>
<dbReference type="SUPFAM" id="SSF57567">
    <property type="entry name" value="Serine protease inhibitors"/>
    <property type="match status" value="1"/>
</dbReference>
<reference evidence="4 5" key="1">
    <citation type="journal article" date="2017" name="PLoS Biol.">
        <title>The sea cucumber genome provides insights into morphological evolution and visceral regeneration.</title>
        <authorList>
            <person name="Zhang X."/>
            <person name="Sun L."/>
            <person name="Yuan J."/>
            <person name="Sun Y."/>
            <person name="Gao Y."/>
            <person name="Zhang L."/>
            <person name="Li S."/>
            <person name="Dai H."/>
            <person name="Hamel J.F."/>
            <person name="Liu C."/>
            <person name="Yu Y."/>
            <person name="Liu S."/>
            <person name="Lin W."/>
            <person name="Guo K."/>
            <person name="Jin S."/>
            <person name="Xu P."/>
            <person name="Storey K.B."/>
            <person name="Huan P."/>
            <person name="Zhang T."/>
            <person name="Zhou Y."/>
            <person name="Zhang J."/>
            <person name="Lin C."/>
            <person name="Li X."/>
            <person name="Xing L."/>
            <person name="Huo D."/>
            <person name="Sun M."/>
            <person name="Wang L."/>
            <person name="Mercier A."/>
            <person name="Li F."/>
            <person name="Yang H."/>
            <person name="Xiang J."/>
        </authorList>
    </citation>
    <scope>NUCLEOTIDE SEQUENCE [LARGE SCALE GENOMIC DNA]</scope>
    <source>
        <strain evidence="4">Shaxun</strain>
        <tissue evidence="4">Muscle</tissue>
    </source>
</reference>
<dbReference type="PROSITE" id="PS50026">
    <property type="entry name" value="EGF_3"/>
    <property type="match status" value="1"/>
</dbReference>
<dbReference type="Pfam" id="PF12714">
    <property type="entry name" value="TILa"/>
    <property type="match status" value="1"/>
</dbReference>
<dbReference type="GO" id="GO:0005615">
    <property type="term" value="C:extracellular space"/>
    <property type="evidence" value="ECO:0007669"/>
    <property type="project" value="TreeGrafter"/>
</dbReference>
<dbReference type="Gene3D" id="3.90.215.10">
    <property type="entry name" value="Gamma Fibrinogen, chain A, domain 1"/>
    <property type="match status" value="2"/>
</dbReference>
<accession>A0A2G8JT79</accession>
<name>A0A2G8JT79_STIJA</name>
<comment type="caution">
    <text evidence="4">The sequence shown here is derived from an EMBL/GenBank/DDBJ whole genome shotgun (WGS) entry which is preliminary data.</text>
</comment>
<dbReference type="PROSITE" id="PS01186">
    <property type="entry name" value="EGF_2"/>
    <property type="match status" value="1"/>
</dbReference>
<feature type="domain" description="EGF-like" evidence="2">
    <location>
        <begin position="179"/>
        <end position="217"/>
    </location>
</feature>
<feature type="domain" description="Fibrinogen C-terminal" evidence="3">
    <location>
        <begin position="214"/>
        <end position="450"/>
    </location>
</feature>
<dbReference type="PROSITE" id="PS51406">
    <property type="entry name" value="FIBRINOGEN_C_2"/>
    <property type="match status" value="2"/>
</dbReference>
<keyword evidence="5" id="KW-1185">Reference proteome</keyword>
<proteinExistence type="predicted"/>
<dbReference type="CDD" id="cd19941">
    <property type="entry name" value="TIL"/>
    <property type="match status" value="1"/>
</dbReference>
<evidence type="ECO:0000313" key="4">
    <source>
        <dbReference type="EMBL" id="PIK38962.1"/>
    </source>
</evidence>
<dbReference type="SMART" id="SM00186">
    <property type="entry name" value="FBG"/>
    <property type="match status" value="1"/>
</dbReference>
<dbReference type="Pfam" id="PF00147">
    <property type="entry name" value="Fibrinogen_C"/>
    <property type="match status" value="2"/>
</dbReference>
<evidence type="ECO:0000313" key="5">
    <source>
        <dbReference type="Proteomes" id="UP000230750"/>
    </source>
</evidence>